<proteinExistence type="inferred from homology"/>
<dbReference type="AlphaFoldDB" id="A0A1R2B3B6"/>
<comment type="pathway">
    <text evidence="7">Protein modification; protein glycosylation.</text>
</comment>
<reference evidence="8 9" key="1">
    <citation type="submission" date="2016-11" db="EMBL/GenBank/DDBJ databases">
        <title>The macronuclear genome of Stentor coeruleus: a giant cell with tiny introns.</title>
        <authorList>
            <person name="Slabodnick M."/>
            <person name="Ruby J.G."/>
            <person name="Reiff S.B."/>
            <person name="Swart E.C."/>
            <person name="Gosai S."/>
            <person name="Prabakaran S."/>
            <person name="Witkowska E."/>
            <person name="Larue G.E."/>
            <person name="Fisher S."/>
            <person name="Freeman R.M."/>
            <person name="Gunawardena J."/>
            <person name="Chu W."/>
            <person name="Stover N.A."/>
            <person name="Gregory B.D."/>
            <person name="Nowacki M."/>
            <person name="Derisi J."/>
            <person name="Roy S.W."/>
            <person name="Marshall W.F."/>
            <person name="Sood P."/>
        </authorList>
    </citation>
    <scope>NUCLEOTIDE SEQUENCE [LARGE SCALE GENOMIC DNA]</scope>
    <source>
        <strain evidence="8">WM001</strain>
    </source>
</reference>
<protein>
    <recommendedName>
        <fullName evidence="7">Dolichol phosphate-mannose biosynthesis regulatory protein</fullName>
    </recommendedName>
</protein>
<dbReference type="GO" id="GO:0033185">
    <property type="term" value="C:dolichol-phosphate-mannose synthase complex"/>
    <property type="evidence" value="ECO:0007669"/>
    <property type="project" value="TreeGrafter"/>
</dbReference>
<evidence type="ECO:0000256" key="7">
    <source>
        <dbReference type="RuleBase" id="RU365084"/>
    </source>
</evidence>
<dbReference type="OrthoDB" id="311279at2759"/>
<keyword evidence="5 7" id="KW-1133">Transmembrane helix</keyword>
<feature type="transmembrane region" description="Helical" evidence="7">
    <location>
        <begin position="50"/>
        <end position="72"/>
    </location>
</feature>
<dbReference type="PANTHER" id="PTHR15039">
    <property type="entry name" value="DOLICHOL PHOSPHATE-MANNOSE BIOSYNTHESIS REGULATORY PROTEIN"/>
    <property type="match status" value="1"/>
</dbReference>
<dbReference type="GO" id="GO:0180047">
    <property type="term" value="P:dolichol phosphate mannose biosynthetic process"/>
    <property type="evidence" value="ECO:0007669"/>
    <property type="project" value="InterPro"/>
</dbReference>
<evidence type="ECO:0000313" key="9">
    <source>
        <dbReference type="Proteomes" id="UP000187209"/>
    </source>
</evidence>
<name>A0A1R2B3B6_9CILI</name>
<evidence type="ECO:0000256" key="4">
    <source>
        <dbReference type="ARBA" id="ARBA00022824"/>
    </source>
</evidence>
<keyword evidence="4 7" id="KW-0256">Endoplasmic reticulum</keyword>
<sequence>MSSKTVGNGLASLGVFIFLYYSTWIFIVPFADSSHWVHGYFIDKVWAVRIPQALLAVGLFGILMLVLAVTICSKKQKIA</sequence>
<evidence type="ECO:0000256" key="2">
    <source>
        <dbReference type="ARBA" id="ARBA00005478"/>
    </source>
</evidence>
<comment type="similarity">
    <text evidence="2 7">Belongs to the DPM2 family.</text>
</comment>
<keyword evidence="3 7" id="KW-0812">Transmembrane</keyword>
<comment type="subunit">
    <text evidence="7">Component of the dolichol-phosphate mannose (DPM) synthase complex.</text>
</comment>
<dbReference type="Pfam" id="PF07297">
    <property type="entry name" value="DPM2"/>
    <property type="match status" value="1"/>
</dbReference>
<dbReference type="InterPro" id="IPR009914">
    <property type="entry name" value="DPM2"/>
</dbReference>
<dbReference type="UniPathway" id="UPA00378"/>
<evidence type="ECO:0000313" key="8">
    <source>
        <dbReference type="EMBL" id="OMJ71283.1"/>
    </source>
</evidence>
<accession>A0A1R2B3B6</accession>
<dbReference type="GO" id="GO:0005789">
    <property type="term" value="C:endoplasmic reticulum membrane"/>
    <property type="evidence" value="ECO:0007669"/>
    <property type="project" value="UniProtKB-SubCell"/>
</dbReference>
<gene>
    <name evidence="8" type="ORF">SteCoe_30544</name>
</gene>
<comment type="caution">
    <text evidence="8">The sequence shown here is derived from an EMBL/GenBank/DDBJ whole genome shotgun (WGS) entry which is preliminary data.</text>
</comment>
<comment type="subcellular location">
    <subcellularLocation>
        <location evidence="1 7">Endoplasmic reticulum membrane</location>
        <topology evidence="1 7">Multi-pass membrane protein</topology>
    </subcellularLocation>
</comment>
<evidence type="ECO:0000256" key="5">
    <source>
        <dbReference type="ARBA" id="ARBA00022989"/>
    </source>
</evidence>
<feature type="transmembrane region" description="Helical" evidence="7">
    <location>
        <begin position="12"/>
        <end position="30"/>
    </location>
</feature>
<evidence type="ECO:0000256" key="1">
    <source>
        <dbReference type="ARBA" id="ARBA00004477"/>
    </source>
</evidence>
<evidence type="ECO:0000256" key="3">
    <source>
        <dbReference type="ARBA" id="ARBA00022692"/>
    </source>
</evidence>
<dbReference type="GO" id="GO:0006506">
    <property type="term" value="P:GPI anchor biosynthetic process"/>
    <property type="evidence" value="ECO:0007669"/>
    <property type="project" value="TreeGrafter"/>
</dbReference>
<comment type="function">
    <text evidence="7">Regulatory subunit of the dolichol-phosphate mannose (DPM) synthase complex; essential for the ER localization.</text>
</comment>
<dbReference type="Proteomes" id="UP000187209">
    <property type="component" value="Unassembled WGS sequence"/>
</dbReference>
<dbReference type="EMBL" id="MPUH01001005">
    <property type="protein sequence ID" value="OMJ71283.1"/>
    <property type="molecule type" value="Genomic_DNA"/>
</dbReference>
<dbReference type="GO" id="GO:0030234">
    <property type="term" value="F:enzyme regulator activity"/>
    <property type="evidence" value="ECO:0007669"/>
    <property type="project" value="UniProtKB-UniRule"/>
</dbReference>
<organism evidence="8 9">
    <name type="scientific">Stentor coeruleus</name>
    <dbReference type="NCBI Taxonomy" id="5963"/>
    <lineage>
        <taxon>Eukaryota</taxon>
        <taxon>Sar</taxon>
        <taxon>Alveolata</taxon>
        <taxon>Ciliophora</taxon>
        <taxon>Postciliodesmatophora</taxon>
        <taxon>Heterotrichea</taxon>
        <taxon>Heterotrichida</taxon>
        <taxon>Stentoridae</taxon>
        <taxon>Stentor</taxon>
    </lineage>
</organism>
<keyword evidence="9" id="KW-1185">Reference proteome</keyword>
<evidence type="ECO:0000256" key="6">
    <source>
        <dbReference type="ARBA" id="ARBA00023136"/>
    </source>
</evidence>
<keyword evidence="6 7" id="KW-0472">Membrane</keyword>
<dbReference type="PANTHER" id="PTHR15039:SF11">
    <property type="entry name" value="DOLICHOL PHOSPHATE-MANNOSE BIOSYNTHESIS REGULATORY PROTEIN"/>
    <property type="match status" value="1"/>
</dbReference>